<dbReference type="GO" id="GO:0005200">
    <property type="term" value="F:structural constituent of cytoskeleton"/>
    <property type="evidence" value="ECO:0007669"/>
    <property type="project" value="InterPro"/>
</dbReference>
<evidence type="ECO:0000256" key="7">
    <source>
        <dbReference type="ARBA" id="ARBA00022801"/>
    </source>
</evidence>
<dbReference type="InterPro" id="IPR018316">
    <property type="entry name" value="Tubulin/FtsZ_2-layer-sand-dom"/>
</dbReference>
<dbReference type="InterPro" id="IPR037103">
    <property type="entry name" value="Tubulin/FtsZ-like_C"/>
</dbReference>
<dbReference type="InterPro" id="IPR003008">
    <property type="entry name" value="Tubulin_FtsZ_GTPase"/>
</dbReference>
<dbReference type="SMART" id="SM00865">
    <property type="entry name" value="Tubulin_C"/>
    <property type="match status" value="1"/>
</dbReference>
<feature type="region of interest" description="Disordered" evidence="11">
    <location>
        <begin position="546"/>
        <end position="568"/>
    </location>
</feature>
<evidence type="ECO:0000256" key="3">
    <source>
        <dbReference type="ARBA" id="ARBA00009636"/>
    </source>
</evidence>
<dbReference type="Gene3D" id="1.10.287.600">
    <property type="entry name" value="Helix hairpin bin"/>
    <property type="match status" value="1"/>
</dbReference>
<reference evidence="14" key="1">
    <citation type="submission" date="2025-08" db="UniProtKB">
        <authorList>
            <consortium name="Ensembl"/>
        </authorList>
    </citation>
    <scope>IDENTIFICATION</scope>
</reference>
<feature type="domain" description="Tubulin/FtsZ 2-layer sandwich" evidence="13">
    <location>
        <begin position="365"/>
        <end position="510"/>
    </location>
</feature>
<keyword evidence="5" id="KW-0493">Microtubule</keyword>
<dbReference type="PRINTS" id="PR01161">
    <property type="entry name" value="TUBULIN"/>
</dbReference>
<keyword evidence="6" id="KW-0547">Nucleotide-binding</keyword>
<dbReference type="InterPro" id="IPR008280">
    <property type="entry name" value="Tub_FtsZ_C"/>
</dbReference>
<dbReference type="Pfam" id="PF00091">
    <property type="entry name" value="Tubulin"/>
    <property type="match status" value="2"/>
</dbReference>
<keyword evidence="9" id="KW-0206">Cytoskeleton</keyword>
<feature type="domain" description="Tubulin/FtsZ GTPase" evidence="12">
    <location>
        <begin position="174"/>
        <end position="363"/>
    </location>
</feature>
<dbReference type="GO" id="GO:0016787">
    <property type="term" value="F:hydrolase activity"/>
    <property type="evidence" value="ECO:0007669"/>
    <property type="project" value="UniProtKB-KW"/>
</dbReference>
<dbReference type="SMART" id="SM00864">
    <property type="entry name" value="Tubulin"/>
    <property type="match status" value="1"/>
</dbReference>
<dbReference type="PROSITE" id="PS00227">
    <property type="entry name" value="TUBULIN"/>
    <property type="match status" value="1"/>
</dbReference>
<evidence type="ECO:0000256" key="6">
    <source>
        <dbReference type="ARBA" id="ARBA00022741"/>
    </source>
</evidence>
<dbReference type="Proteomes" id="UP000472277">
    <property type="component" value="Unassembled WGS sequence"/>
</dbReference>
<proteinExistence type="inferred from homology"/>
<dbReference type="InterPro" id="IPR002452">
    <property type="entry name" value="Alpha_tubulin"/>
</dbReference>
<keyword evidence="4" id="KW-0963">Cytoplasm</keyword>
<evidence type="ECO:0000313" key="14">
    <source>
        <dbReference type="Ensembl" id="ENSSTUP00000066262.1"/>
    </source>
</evidence>
<feature type="compositionally biased region" description="Acidic residues" evidence="11">
    <location>
        <begin position="548"/>
        <end position="568"/>
    </location>
</feature>
<dbReference type="GO" id="GO:0005874">
    <property type="term" value="C:microtubule"/>
    <property type="evidence" value="ECO:0007669"/>
    <property type="project" value="UniProtKB-KW"/>
</dbReference>
<evidence type="ECO:0000256" key="8">
    <source>
        <dbReference type="ARBA" id="ARBA00023134"/>
    </source>
</evidence>
<dbReference type="GeneTree" id="ENSGT00950000183165"/>
<comment type="subcellular location">
    <subcellularLocation>
        <location evidence="2">Cytoplasm</location>
        <location evidence="2">Cytoskeleton</location>
    </subcellularLocation>
</comment>
<dbReference type="GO" id="GO:0007017">
    <property type="term" value="P:microtubule-based process"/>
    <property type="evidence" value="ECO:0007669"/>
    <property type="project" value="InterPro"/>
</dbReference>
<dbReference type="FunFam" id="3.30.1330.20:FF:000001">
    <property type="entry name" value="Tubulin alpha chain"/>
    <property type="match status" value="1"/>
</dbReference>
<keyword evidence="7" id="KW-0378">Hydrolase</keyword>
<dbReference type="CDD" id="cd02186">
    <property type="entry name" value="alpha_tubulin"/>
    <property type="match status" value="1"/>
</dbReference>
<dbReference type="Pfam" id="PF03953">
    <property type="entry name" value="Tubulin_C"/>
    <property type="match status" value="1"/>
</dbReference>
<gene>
    <name evidence="14" type="primary">LOC115180867</name>
</gene>
<reference evidence="14" key="2">
    <citation type="submission" date="2025-09" db="UniProtKB">
        <authorList>
            <consortium name="Ensembl"/>
        </authorList>
    </citation>
    <scope>IDENTIFICATION</scope>
</reference>
<dbReference type="InterPro" id="IPR017975">
    <property type="entry name" value="Tubulin_CS"/>
</dbReference>
<dbReference type="FunFam" id="1.10.287.600:FF:000005">
    <property type="entry name" value="Tubulin alpha chain"/>
    <property type="match status" value="1"/>
</dbReference>
<dbReference type="SUPFAM" id="SSF52490">
    <property type="entry name" value="Tubulin nucleotide-binding domain-like"/>
    <property type="match status" value="2"/>
</dbReference>
<dbReference type="PRINTS" id="PR01162">
    <property type="entry name" value="ALPHATUBULIN"/>
</dbReference>
<dbReference type="Gene3D" id="3.40.50.1440">
    <property type="entry name" value="Tubulin/FtsZ, GTPase domain"/>
    <property type="match status" value="2"/>
</dbReference>
<dbReference type="Ensembl" id="ENSSTUT00000070259.1">
    <property type="protein sequence ID" value="ENSSTUP00000066262.1"/>
    <property type="gene ID" value="ENSSTUG00000028935.1"/>
</dbReference>
<dbReference type="AlphaFoldDB" id="A0A674B5E6"/>
<accession>A0A674B5E6</accession>
<keyword evidence="15" id="KW-1185">Reference proteome</keyword>
<dbReference type="PANTHER" id="PTHR11588">
    <property type="entry name" value="TUBULIN"/>
    <property type="match status" value="1"/>
</dbReference>
<dbReference type="InterPro" id="IPR000217">
    <property type="entry name" value="Tubulin"/>
</dbReference>
<evidence type="ECO:0000256" key="2">
    <source>
        <dbReference type="ARBA" id="ARBA00004245"/>
    </source>
</evidence>
<evidence type="ECO:0000259" key="13">
    <source>
        <dbReference type="SMART" id="SM00865"/>
    </source>
</evidence>
<dbReference type="InParanoid" id="A0A674B5E6"/>
<evidence type="ECO:0000256" key="4">
    <source>
        <dbReference type="ARBA" id="ARBA00022490"/>
    </source>
</evidence>
<evidence type="ECO:0000256" key="10">
    <source>
        <dbReference type="ARBA" id="ARBA00049117"/>
    </source>
</evidence>
<comment type="cofactor">
    <cofactor evidence="1">
        <name>Mg(2+)</name>
        <dbReference type="ChEBI" id="CHEBI:18420"/>
    </cofactor>
</comment>
<comment type="similarity">
    <text evidence="3">Belongs to the tubulin family.</text>
</comment>
<evidence type="ECO:0000256" key="9">
    <source>
        <dbReference type="ARBA" id="ARBA00023212"/>
    </source>
</evidence>
<sequence length="568" mass="62911">MANGFNSVLSLQRECISVHVGQAGVQMGNACWELYCLEHGIQPDGQMPSDKTIGGGDDSFNTFFSETGAGKHVPRAVFVDLEPTVIDEVRTGTYRQLFHPEQLITGKEDAANNYARGHYTIGKEIIDLVLDRTRKLGECISVHIGQAGAPIGNACWELYCLEHGIQLDGQIETGAGKHVPRAVFVDLEPTVIDEVRTGTYRQLFHPEQLITGKEDAANNYARGHYTIGKEIINLVLDRTRKLADQGTGLQGFLIFHSFGGGTGSGFTSLLMERLSINYGKKSKLEFAVYPAPQVSTAVVEPYNSILTTHTTLEHSDCAFMVDNEAIYDICRRNLDIERPTYTNLNRLIGQIVSSITASLRFDGAYNVDLTEFQTNLVPYPHIHFPLATYAPVISAEKAYHEMLSVAEITNACFEPANQMVKCDPRHGKYMACCLLYRGDVVPKDVNSAIATIKAKRTIQFVDWCPTGFKVGINYQPPTVVPGGDLAKVQRAVCMLSNTTAIAEAWARLDHKFDLMYAKRAFVHWYVGEGMEEGEFSEAREDMAALEKDYEEVGTDSVGDEGEEEGEEY</sequence>
<dbReference type="InterPro" id="IPR023123">
    <property type="entry name" value="Tubulin_C"/>
</dbReference>
<dbReference type="GO" id="GO:0005525">
    <property type="term" value="F:GTP binding"/>
    <property type="evidence" value="ECO:0007669"/>
    <property type="project" value="UniProtKB-KW"/>
</dbReference>
<evidence type="ECO:0000256" key="11">
    <source>
        <dbReference type="SAM" id="MobiDB-lite"/>
    </source>
</evidence>
<dbReference type="InterPro" id="IPR036525">
    <property type="entry name" value="Tubulin/FtsZ_GTPase_sf"/>
</dbReference>
<dbReference type="FunFam" id="3.40.50.1440:FF:000024">
    <property type="entry name" value="Tubulin alpha chain"/>
    <property type="match status" value="1"/>
</dbReference>
<organism evidence="14 15">
    <name type="scientific">Salmo trutta</name>
    <name type="common">Brown trout</name>
    <dbReference type="NCBI Taxonomy" id="8032"/>
    <lineage>
        <taxon>Eukaryota</taxon>
        <taxon>Metazoa</taxon>
        <taxon>Chordata</taxon>
        <taxon>Craniata</taxon>
        <taxon>Vertebrata</taxon>
        <taxon>Euteleostomi</taxon>
        <taxon>Actinopterygii</taxon>
        <taxon>Neopterygii</taxon>
        <taxon>Teleostei</taxon>
        <taxon>Protacanthopterygii</taxon>
        <taxon>Salmoniformes</taxon>
        <taxon>Salmonidae</taxon>
        <taxon>Salmoninae</taxon>
        <taxon>Salmo</taxon>
    </lineage>
</organism>
<keyword evidence="8" id="KW-0342">GTP-binding</keyword>
<evidence type="ECO:0000259" key="12">
    <source>
        <dbReference type="SMART" id="SM00864"/>
    </source>
</evidence>
<evidence type="ECO:0000256" key="5">
    <source>
        <dbReference type="ARBA" id="ARBA00022701"/>
    </source>
</evidence>
<name>A0A674B5E6_SALTR</name>
<evidence type="ECO:0000256" key="1">
    <source>
        <dbReference type="ARBA" id="ARBA00001946"/>
    </source>
</evidence>
<comment type="catalytic activity">
    <reaction evidence="10">
        <text>GTP + H2O = GDP + phosphate + H(+)</text>
        <dbReference type="Rhea" id="RHEA:19669"/>
        <dbReference type="ChEBI" id="CHEBI:15377"/>
        <dbReference type="ChEBI" id="CHEBI:15378"/>
        <dbReference type="ChEBI" id="CHEBI:37565"/>
        <dbReference type="ChEBI" id="CHEBI:43474"/>
        <dbReference type="ChEBI" id="CHEBI:58189"/>
    </reaction>
    <physiologicalReaction direction="left-to-right" evidence="10">
        <dbReference type="Rhea" id="RHEA:19670"/>
    </physiologicalReaction>
</comment>
<dbReference type="Gene3D" id="3.30.1330.20">
    <property type="entry name" value="Tubulin/FtsZ, C-terminal domain"/>
    <property type="match status" value="1"/>
</dbReference>
<protein>
    <submittedName>
        <fullName evidence="14">Si:ch211-114n24.6</fullName>
    </submittedName>
</protein>
<evidence type="ECO:0000313" key="15">
    <source>
        <dbReference type="Proteomes" id="UP000472277"/>
    </source>
</evidence>
<dbReference type="SUPFAM" id="SSF55307">
    <property type="entry name" value="Tubulin C-terminal domain-like"/>
    <property type="match status" value="1"/>
</dbReference>
<dbReference type="FunFam" id="3.40.50.1440:FF:000002">
    <property type="entry name" value="Tubulin alpha chain"/>
    <property type="match status" value="1"/>
</dbReference>